<dbReference type="PANTHER" id="PTHR43640:SF1">
    <property type="entry name" value="THIOREDOXIN-DEPENDENT PEROXIREDOXIN"/>
    <property type="match status" value="1"/>
</dbReference>
<dbReference type="Gene3D" id="3.40.30.10">
    <property type="entry name" value="Glutaredoxin"/>
    <property type="match status" value="1"/>
</dbReference>
<dbReference type="AlphaFoldDB" id="A0A7D7LNZ3"/>
<dbReference type="EMBL" id="CP059472">
    <property type="protein sequence ID" value="QMS97736.1"/>
    <property type="molecule type" value="Genomic_DNA"/>
</dbReference>
<dbReference type="KEGG" id="cbau:H1R16_08385"/>
<dbReference type="InterPro" id="IPR013766">
    <property type="entry name" value="Thioredoxin_domain"/>
</dbReference>
<dbReference type="Pfam" id="PF00578">
    <property type="entry name" value="AhpC-TSA"/>
    <property type="match status" value="1"/>
</dbReference>
<dbReference type="Proteomes" id="UP000539710">
    <property type="component" value="Unassembled WGS sequence"/>
</dbReference>
<dbReference type="Proteomes" id="UP000515349">
    <property type="component" value="Chromosome"/>
</dbReference>
<dbReference type="InterPro" id="IPR047262">
    <property type="entry name" value="PRX-like1"/>
</dbReference>
<reference evidence="6" key="3">
    <citation type="submission" date="2020-07" db="EMBL/GenBank/DDBJ databases">
        <title>Flavobacterium sp. xlx-214.</title>
        <authorList>
            <person name="Yang C."/>
        </authorList>
    </citation>
    <scope>NUCLEOTIDE SEQUENCE [LARGE SCALE GENOMIC DNA]</scope>
    <source>
        <strain evidence="6">CX-624</strain>
    </source>
</reference>
<gene>
    <name evidence="4" type="ORF">H1R16_08385</name>
    <name evidence="3" type="ORF">H2507_07055</name>
</gene>
<organism evidence="4 5">
    <name type="scientific">Marnyiella aurantia</name>
    <dbReference type="NCBI Taxonomy" id="2758037"/>
    <lineage>
        <taxon>Bacteria</taxon>
        <taxon>Pseudomonadati</taxon>
        <taxon>Bacteroidota</taxon>
        <taxon>Flavobacteriia</taxon>
        <taxon>Flavobacteriales</taxon>
        <taxon>Weeksellaceae</taxon>
        <taxon>Marnyiella</taxon>
    </lineage>
</organism>
<dbReference type="PROSITE" id="PS51352">
    <property type="entry name" value="THIOREDOXIN_2"/>
    <property type="match status" value="1"/>
</dbReference>
<name>A0A7D7LNZ3_9FLAO</name>
<evidence type="ECO:0000256" key="1">
    <source>
        <dbReference type="SAM" id="SignalP"/>
    </source>
</evidence>
<reference evidence="4" key="1">
    <citation type="submission" date="2020-07" db="EMBL/GenBank/DDBJ databases">
        <title>Chryseobacterium sp. CX-624.</title>
        <authorList>
            <person name="Yang C."/>
        </authorList>
    </citation>
    <scope>NUCLEOTIDE SEQUENCE</scope>
    <source>
        <strain evidence="4">CX-624</strain>
    </source>
</reference>
<dbReference type="RefSeq" id="WP_181887027.1">
    <property type="nucleotide sequence ID" value="NZ_CP059472.1"/>
</dbReference>
<reference evidence="5" key="2">
    <citation type="submission" date="2020-07" db="EMBL/GenBank/DDBJ databases">
        <title>Chryseobacterium sp.cx-624.</title>
        <authorList>
            <person name="Yang C."/>
        </authorList>
    </citation>
    <scope>NUCLEOTIDE SEQUENCE [LARGE SCALE GENOMIC DNA]</scope>
    <source>
        <strain evidence="5">cx-624</strain>
    </source>
</reference>
<feature type="chain" id="PRO_5044656182" evidence="1">
    <location>
        <begin position="22"/>
        <end position="213"/>
    </location>
</feature>
<feature type="signal peptide" evidence="1">
    <location>
        <begin position="1"/>
        <end position="21"/>
    </location>
</feature>
<dbReference type="PANTHER" id="PTHR43640">
    <property type="entry name" value="OS07G0260300 PROTEIN"/>
    <property type="match status" value="1"/>
</dbReference>
<protein>
    <submittedName>
        <fullName evidence="4">Thioredoxin family protein</fullName>
    </submittedName>
</protein>
<reference evidence="3" key="4">
    <citation type="submission" date="2020-07" db="EMBL/GenBank/DDBJ databases">
        <authorList>
            <person name="Yang C."/>
        </authorList>
    </citation>
    <scope>NUCLEOTIDE SEQUENCE</scope>
    <source>
        <strain evidence="3">Cx-624</strain>
    </source>
</reference>
<keyword evidence="6" id="KW-1185">Reference proteome</keyword>
<sequence length="213" mass="23743">MKSLKIFLLGILLLAAGFAQSQSAVSFTTKSSKTGYAVGDEATDFRLKNTDGKMVSLSDYKSAKGFIIIFTCNHCPYAKKYEERIVALDKMYKAKGYPVIAINPNDATVQPEDGFEEMKQRAIEKGFTFPYLVDEGQKIYPQYGATKTPHVFLLNKEKGRNIVKYIGAIDNNYEDASDVSEFYLQDAVNSLLQGEKIKTEKTVAIGCTIKVKK</sequence>
<accession>A0A7D7LNZ3</accession>
<proteinExistence type="predicted"/>
<dbReference type="GO" id="GO:0016491">
    <property type="term" value="F:oxidoreductase activity"/>
    <property type="evidence" value="ECO:0007669"/>
    <property type="project" value="InterPro"/>
</dbReference>
<evidence type="ECO:0000313" key="3">
    <source>
        <dbReference type="EMBL" id="MBA5246922.1"/>
    </source>
</evidence>
<evidence type="ECO:0000313" key="4">
    <source>
        <dbReference type="EMBL" id="QMS97736.1"/>
    </source>
</evidence>
<dbReference type="SUPFAM" id="SSF52833">
    <property type="entry name" value="Thioredoxin-like"/>
    <property type="match status" value="1"/>
</dbReference>
<dbReference type="InterPro" id="IPR000866">
    <property type="entry name" value="AhpC/TSA"/>
</dbReference>
<dbReference type="InterPro" id="IPR036249">
    <property type="entry name" value="Thioredoxin-like_sf"/>
</dbReference>
<dbReference type="GO" id="GO:0016209">
    <property type="term" value="F:antioxidant activity"/>
    <property type="evidence" value="ECO:0007669"/>
    <property type="project" value="InterPro"/>
</dbReference>
<keyword evidence="1" id="KW-0732">Signal</keyword>
<evidence type="ECO:0000259" key="2">
    <source>
        <dbReference type="PROSITE" id="PS51352"/>
    </source>
</evidence>
<evidence type="ECO:0000313" key="6">
    <source>
        <dbReference type="Proteomes" id="UP000539710"/>
    </source>
</evidence>
<feature type="domain" description="Thioredoxin" evidence="2">
    <location>
        <begin position="36"/>
        <end position="193"/>
    </location>
</feature>
<evidence type="ECO:0000313" key="5">
    <source>
        <dbReference type="Proteomes" id="UP000515349"/>
    </source>
</evidence>
<dbReference type="EMBL" id="JACEUX010000002">
    <property type="protein sequence ID" value="MBA5246922.1"/>
    <property type="molecule type" value="Genomic_DNA"/>
</dbReference>
<dbReference type="CDD" id="cd02969">
    <property type="entry name" value="PRX_like1"/>
    <property type="match status" value="1"/>
</dbReference>